<dbReference type="OrthoDB" id="6499678at2759"/>
<reference evidence="5 6" key="1">
    <citation type="submission" date="2013-11" db="EMBL/GenBank/DDBJ databases">
        <title>Genome sequencing of Stegodyphus mimosarum.</title>
        <authorList>
            <person name="Bechsgaard J."/>
        </authorList>
    </citation>
    <scope>NUCLEOTIDE SEQUENCE [LARGE SCALE GENOMIC DNA]</scope>
</reference>
<dbReference type="PROSITE" id="PS50068">
    <property type="entry name" value="LDLRA_2"/>
    <property type="match status" value="1"/>
</dbReference>
<keyword evidence="3" id="KW-0812">Transmembrane</keyword>
<feature type="disulfide bond" evidence="2">
    <location>
        <begin position="165"/>
        <end position="183"/>
    </location>
</feature>
<sequence length="246" mass="27153">MKVLWNIISIVFLCAVCDASSLKTYYMDTAGNIIRLQSTASGKSSSGILKSHSYDTYINRTLTITAPSEIVASIRLLDLRPNCQDVLTLYEPSNPSKALSVCNRFPYRSREEDVYEKRKTLYASSGTLIVTFAHKPGGSPSSYDGFQFTFTSVRSIPCSSYEFQCSNFKCISAKLTCDGHNHCGDGSDAFECRKVSPGKIIGIICGVVFLVIAAVCGCYIIAKRRRQNQTETTIIHQPAYPATYPQ</sequence>
<gene>
    <name evidence="5" type="ORF">X975_07758</name>
</gene>
<dbReference type="OMA" id="CELLIWM"/>
<dbReference type="PANTHER" id="PTHR24652:SF69">
    <property type="entry name" value="CUB DOMAIN-CONTAINING PROTEIN"/>
    <property type="match status" value="1"/>
</dbReference>
<keyword evidence="6" id="KW-1185">Reference proteome</keyword>
<evidence type="ECO:0000256" key="4">
    <source>
        <dbReference type="SAM" id="SignalP"/>
    </source>
</evidence>
<keyword evidence="5" id="KW-0675">Receptor</keyword>
<evidence type="ECO:0000256" key="2">
    <source>
        <dbReference type="PROSITE-ProRule" id="PRU00124"/>
    </source>
</evidence>
<dbReference type="AlphaFoldDB" id="A0A087UGI1"/>
<dbReference type="Proteomes" id="UP000054359">
    <property type="component" value="Unassembled WGS sequence"/>
</dbReference>
<dbReference type="CDD" id="cd00112">
    <property type="entry name" value="LDLa"/>
    <property type="match status" value="1"/>
</dbReference>
<dbReference type="Pfam" id="PF00057">
    <property type="entry name" value="Ldl_recept_a"/>
    <property type="match status" value="1"/>
</dbReference>
<feature type="chain" id="PRO_5001830487" evidence="4">
    <location>
        <begin position="20"/>
        <end position="246"/>
    </location>
</feature>
<evidence type="ECO:0000256" key="1">
    <source>
        <dbReference type="ARBA" id="ARBA00023157"/>
    </source>
</evidence>
<organism evidence="5 6">
    <name type="scientific">Stegodyphus mimosarum</name>
    <name type="common">African social velvet spider</name>
    <dbReference type="NCBI Taxonomy" id="407821"/>
    <lineage>
        <taxon>Eukaryota</taxon>
        <taxon>Metazoa</taxon>
        <taxon>Ecdysozoa</taxon>
        <taxon>Arthropoda</taxon>
        <taxon>Chelicerata</taxon>
        <taxon>Arachnida</taxon>
        <taxon>Araneae</taxon>
        <taxon>Araneomorphae</taxon>
        <taxon>Entelegynae</taxon>
        <taxon>Eresoidea</taxon>
        <taxon>Eresidae</taxon>
        <taxon>Stegodyphus</taxon>
    </lineage>
</organism>
<dbReference type="PANTHER" id="PTHR24652">
    <property type="entry name" value="LOW-DENSITY LIPOPROTEIN RECEPTOR CLASS A DOMAIN-CONTAINING PROTEIN 2"/>
    <property type="match status" value="1"/>
</dbReference>
<dbReference type="SUPFAM" id="SSF57424">
    <property type="entry name" value="LDL receptor-like module"/>
    <property type="match status" value="1"/>
</dbReference>
<protein>
    <submittedName>
        <fullName evidence="5">Low-density lipoprotein receptor-related protein 10</fullName>
    </submittedName>
</protein>
<dbReference type="SMART" id="SM00192">
    <property type="entry name" value="LDLa"/>
    <property type="match status" value="1"/>
</dbReference>
<feature type="disulfide bond" evidence="2">
    <location>
        <begin position="177"/>
        <end position="192"/>
    </location>
</feature>
<feature type="signal peptide" evidence="4">
    <location>
        <begin position="1"/>
        <end position="19"/>
    </location>
</feature>
<keyword evidence="1 2" id="KW-1015">Disulfide bond</keyword>
<evidence type="ECO:0000313" key="6">
    <source>
        <dbReference type="Proteomes" id="UP000054359"/>
    </source>
</evidence>
<accession>A0A087UGI1</accession>
<dbReference type="InterPro" id="IPR042333">
    <property type="entry name" value="LRAD2/Mig-13-like"/>
</dbReference>
<keyword evidence="3" id="KW-1133">Transmembrane helix</keyword>
<dbReference type="Gene3D" id="4.10.400.10">
    <property type="entry name" value="Low-density Lipoprotein Receptor"/>
    <property type="match status" value="1"/>
</dbReference>
<feature type="non-terminal residue" evidence="5">
    <location>
        <position position="246"/>
    </location>
</feature>
<feature type="disulfide bond" evidence="2">
    <location>
        <begin position="158"/>
        <end position="170"/>
    </location>
</feature>
<evidence type="ECO:0000313" key="5">
    <source>
        <dbReference type="EMBL" id="KFM76470.1"/>
    </source>
</evidence>
<dbReference type="EMBL" id="KK119706">
    <property type="protein sequence ID" value="KFM76470.1"/>
    <property type="molecule type" value="Genomic_DNA"/>
</dbReference>
<keyword evidence="3" id="KW-0472">Membrane</keyword>
<keyword evidence="5" id="KW-0449">Lipoprotein</keyword>
<keyword evidence="4" id="KW-0732">Signal</keyword>
<name>A0A087UGI1_STEMI</name>
<dbReference type="InterPro" id="IPR002172">
    <property type="entry name" value="LDrepeatLR_classA_rpt"/>
</dbReference>
<proteinExistence type="predicted"/>
<feature type="transmembrane region" description="Helical" evidence="3">
    <location>
        <begin position="200"/>
        <end position="222"/>
    </location>
</feature>
<evidence type="ECO:0000256" key="3">
    <source>
        <dbReference type="SAM" id="Phobius"/>
    </source>
</evidence>
<dbReference type="InterPro" id="IPR036055">
    <property type="entry name" value="LDL_receptor-like_sf"/>
</dbReference>